<reference evidence="1" key="1">
    <citation type="submission" date="2021-06" db="EMBL/GenBank/DDBJ databases">
        <authorList>
            <person name="Kallberg Y."/>
            <person name="Tangrot J."/>
            <person name="Rosling A."/>
        </authorList>
    </citation>
    <scope>NUCLEOTIDE SEQUENCE</scope>
    <source>
        <strain evidence="1">IN212</strain>
    </source>
</reference>
<evidence type="ECO:0000313" key="1">
    <source>
        <dbReference type="EMBL" id="CAG8641666.1"/>
    </source>
</evidence>
<keyword evidence="2" id="KW-1185">Reference proteome</keyword>
<name>A0A9N9DHU6_9GLOM</name>
<evidence type="ECO:0000313" key="2">
    <source>
        <dbReference type="Proteomes" id="UP000789396"/>
    </source>
</evidence>
<comment type="caution">
    <text evidence="1">The sequence shown here is derived from an EMBL/GenBank/DDBJ whole genome shotgun (WGS) entry which is preliminary data.</text>
</comment>
<gene>
    <name evidence="1" type="ORF">RFULGI_LOCUS8104</name>
</gene>
<protein>
    <submittedName>
        <fullName evidence="1">9249_t:CDS:1</fullName>
    </submittedName>
</protein>
<accession>A0A9N9DHU6</accession>
<dbReference type="AlphaFoldDB" id="A0A9N9DHU6"/>
<dbReference type="OrthoDB" id="10434305at2759"/>
<proteinExistence type="predicted"/>
<dbReference type="EMBL" id="CAJVPZ010012639">
    <property type="protein sequence ID" value="CAG8641666.1"/>
    <property type="molecule type" value="Genomic_DNA"/>
</dbReference>
<sequence>DQDQICFEHYMQIVNFVAEQISKNEKLLTFVDLGDFIETNKLFLDNSNIPIDYLKNYEKHQYIDLKSNNFSNIKIKILNDDIFINKQNFNKLIDKLINQNLENNNDLIQTSNNLFSTQLQLLTKVLYQYEEQNNNYLLNPNNFKQLIKTKESQLIGFLDKITTALIPKRRTEKNKEKAQQQIISLCYFLAGLHSQNINKFKTDLGLYLLSCELNITGIDFLIKIGITSNKDLQDAIEFIKQL</sequence>
<feature type="non-terminal residue" evidence="1">
    <location>
        <position position="242"/>
    </location>
</feature>
<organism evidence="1 2">
    <name type="scientific">Racocetra fulgida</name>
    <dbReference type="NCBI Taxonomy" id="60492"/>
    <lineage>
        <taxon>Eukaryota</taxon>
        <taxon>Fungi</taxon>
        <taxon>Fungi incertae sedis</taxon>
        <taxon>Mucoromycota</taxon>
        <taxon>Glomeromycotina</taxon>
        <taxon>Glomeromycetes</taxon>
        <taxon>Diversisporales</taxon>
        <taxon>Gigasporaceae</taxon>
        <taxon>Racocetra</taxon>
    </lineage>
</organism>
<dbReference type="Proteomes" id="UP000789396">
    <property type="component" value="Unassembled WGS sequence"/>
</dbReference>